<keyword evidence="1" id="KW-1133">Transmembrane helix</keyword>
<proteinExistence type="predicted"/>
<name>A0A6P9E6Q3_JUGRE</name>
<feature type="transmembrane region" description="Helical" evidence="1">
    <location>
        <begin position="134"/>
        <end position="153"/>
    </location>
</feature>
<evidence type="ECO:0000313" key="4">
    <source>
        <dbReference type="RefSeq" id="XP_035543056.1"/>
    </source>
</evidence>
<evidence type="ECO:0000256" key="1">
    <source>
        <dbReference type="SAM" id="Phobius"/>
    </source>
</evidence>
<sequence length="284" mass="31965">MLKANPEFLLIRNSEGMSIFQCAVLHRQAKICSLIYELEGVEALLAERDKSGNTILHLAGMLTEHTPIYDQIAGAALQMRREVQWFKDVESICLPITRELLNDQGLTPRQVFRKTHLSLKENAKRWMKETTNSGLVAATLIVTLMFTTAFTTPGGNSEETGLPVLINDTQFKIFMVTVSVSLFSSSVSLLMFLRLFTSRYVEEDFLISLPIKMTIGFFALFISIGTMIAGFCLAITLQLQGQRSILIPIILLVAFPLWTFSWVFIPLLDAVVGSSFRSRIFDRK</sequence>
<dbReference type="RefSeq" id="XP_035543056.1">
    <property type="nucleotide sequence ID" value="XM_035687163.1"/>
</dbReference>
<dbReference type="InParanoid" id="A0A6P9E6Q3"/>
<dbReference type="GeneID" id="108984489"/>
<keyword evidence="1" id="KW-0812">Transmembrane</keyword>
<dbReference type="OrthoDB" id="10461100at2759"/>
<dbReference type="Proteomes" id="UP000235220">
    <property type="component" value="Unplaced"/>
</dbReference>
<feature type="domain" description="PGG" evidence="2">
    <location>
        <begin position="125"/>
        <end position="236"/>
    </location>
</feature>
<keyword evidence="1" id="KW-0472">Membrane</keyword>
<dbReference type="Pfam" id="PF13962">
    <property type="entry name" value="PGG"/>
    <property type="match status" value="1"/>
</dbReference>
<feature type="transmembrane region" description="Helical" evidence="1">
    <location>
        <begin position="217"/>
        <end position="239"/>
    </location>
</feature>
<gene>
    <name evidence="4" type="primary">LOC108984489</name>
</gene>
<reference evidence="4" key="1">
    <citation type="submission" date="2025-08" db="UniProtKB">
        <authorList>
            <consortium name="RefSeq"/>
        </authorList>
    </citation>
    <scope>IDENTIFICATION</scope>
    <source>
        <tissue evidence="4">Leaves</tissue>
    </source>
</reference>
<dbReference type="GO" id="GO:0016020">
    <property type="term" value="C:membrane"/>
    <property type="evidence" value="ECO:0000318"/>
    <property type="project" value="GO_Central"/>
</dbReference>
<dbReference type="PANTHER" id="PTHR24177">
    <property type="entry name" value="CASKIN"/>
    <property type="match status" value="1"/>
</dbReference>
<feature type="transmembrane region" description="Helical" evidence="1">
    <location>
        <begin position="245"/>
        <end position="268"/>
    </location>
</feature>
<feature type="transmembrane region" description="Helical" evidence="1">
    <location>
        <begin position="173"/>
        <end position="196"/>
    </location>
</feature>
<organism evidence="3 4">
    <name type="scientific">Juglans regia</name>
    <name type="common">English walnut</name>
    <dbReference type="NCBI Taxonomy" id="51240"/>
    <lineage>
        <taxon>Eukaryota</taxon>
        <taxon>Viridiplantae</taxon>
        <taxon>Streptophyta</taxon>
        <taxon>Embryophyta</taxon>
        <taxon>Tracheophyta</taxon>
        <taxon>Spermatophyta</taxon>
        <taxon>Magnoliopsida</taxon>
        <taxon>eudicotyledons</taxon>
        <taxon>Gunneridae</taxon>
        <taxon>Pentapetalae</taxon>
        <taxon>rosids</taxon>
        <taxon>fabids</taxon>
        <taxon>Fagales</taxon>
        <taxon>Juglandaceae</taxon>
        <taxon>Juglans</taxon>
    </lineage>
</organism>
<evidence type="ECO:0000259" key="2">
    <source>
        <dbReference type="Pfam" id="PF13962"/>
    </source>
</evidence>
<protein>
    <submittedName>
        <fullName evidence="4">Ankyrin repeat-containing protein NPR4-like</fullName>
    </submittedName>
</protein>
<dbReference type="InterPro" id="IPR026961">
    <property type="entry name" value="PGG_dom"/>
</dbReference>
<dbReference type="KEGG" id="jre:108984489"/>
<dbReference type="PANTHER" id="PTHR24177:SF335">
    <property type="entry name" value="PGG DOMAIN-CONTAINING PROTEIN"/>
    <property type="match status" value="1"/>
</dbReference>
<keyword evidence="3" id="KW-1185">Reference proteome</keyword>
<accession>A0A6P9E6Q3</accession>
<evidence type="ECO:0000313" key="3">
    <source>
        <dbReference type="Proteomes" id="UP000235220"/>
    </source>
</evidence>
<dbReference type="AlphaFoldDB" id="A0A6P9E6Q3"/>